<keyword evidence="1" id="KW-0812">Transmembrane</keyword>
<comment type="caution">
    <text evidence="2">The sequence shown here is derived from an EMBL/GenBank/DDBJ whole genome shotgun (WGS) entry which is preliminary data.</text>
</comment>
<dbReference type="Pfam" id="PF14014">
    <property type="entry name" value="DUF4230"/>
    <property type="match status" value="1"/>
</dbReference>
<name>A0A9X1JM83_9SPHN</name>
<sequence>MADELTPVKVANSDRGILSSRGETVLALIAVALLVAALALGWRAYIYQEEGDPVASAMLAFEKQNSLVVFSSRFEVVAESTNTRGFAGIDLLENRQAAIIPASVEYRLNLSDISADSFEWDAESQELNVILPRLQTSRPNLDEAKARIFTDGVWVTRDDARELAANNSEQAERRAQTFAKNPEILSLARKAAKSAVRQNLTVPLQVAGYENARLNVRFEDEL</sequence>
<keyword evidence="1" id="KW-1133">Transmembrane helix</keyword>
<dbReference type="EMBL" id="JAGSPC010000001">
    <property type="protein sequence ID" value="MBV7259134.1"/>
    <property type="molecule type" value="Genomic_DNA"/>
</dbReference>
<evidence type="ECO:0000313" key="2">
    <source>
        <dbReference type="EMBL" id="MBV7259134.1"/>
    </source>
</evidence>
<dbReference type="InterPro" id="IPR025324">
    <property type="entry name" value="DUF4230"/>
</dbReference>
<organism evidence="2 3">
    <name type="scientific">Erythrobacter crassostreae</name>
    <dbReference type="NCBI Taxonomy" id="2828328"/>
    <lineage>
        <taxon>Bacteria</taxon>
        <taxon>Pseudomonadati</taxon>
        <taxon>Pseudomonadota</taxon>
        <taxon>Alphaproteobacteria</taxon>
        <taxon>Sphingomonadales</taxon>
        <taxon>Erythrobacteraceae</taxon>
        <taxon>Erythrobacter/Porphyrobacter group</taxon>
        <taxon>Erythrobacter</taxon>
    </lineage>
</organism>
<feature type="transmembrane region" description="Helical" evidence="1">
    <location>
        <begin position="25"/>
        <end position="45"/>
    </location>
</feature>
<protein>
    <submittedName>
        <fullName evidence="2">DUF4230 domain-containing protein</fullName>
    </submittedName>
</protein>
<proteinExistence type="predicted"/>
<reference evidence="2" key="1">
    <citation type="submission" date="2021-04" db="EMBL/GenBank/DDBJ databases">
        <authorList>
            <person name="Pira H."/>
            <person name="Risdian C."/>
            <person name="Wink J."/>
        </authorList>
    </citation>
    <scope>NUCLEOTIDE SEQUENCE</scope>
    <source>
        <strain evidence="2">WH158</strain>
    </source>
</reference>
<gene>
    <name evidence="2" type="ORF">KCG46_06055</name>
</gene>
<keyword evidence="1" id="KW-0472">Membrane</keyword>
<accession>A0A9X1JM83</accession>
<keyword evidence="3" id="KW-1185">Reference proteome</keyword>
<evidence type="ECO:0000313" key="3">
    <source>
        <dbReference type="Proteomes" id="UP001138681"/>
    </source>
</evidence>
<dbReference type="Proteomes" id="UP001138681">
    <property type="component" value="Unassembled WGS sequence"/>
</dbReference>
<evidence type="ECO:0000256" key="1">
    <source>
        <dbReference type="SAM" id="Phobius"/>
    </source>
</evidence>
<dbReference type="AlphaFoldDB" id="A0A9X1JM83"/>
<dbReference type="RefSeq" id="WP_218404370.1">
    <property type="nucleotide sequence ID" value="NZ_JAGSPC010000001.1"/>
</dbReference>